<dbReference type="EC" id="3.4.21.-" evidence="3"/>
<dbReference type="SUPFAM" id="SSF103515">
    <property type="entry name" value="Autotransporter"/>
    <property type="match status" value="1"/>
</dbReference>
<gene>
    <name evidence="3" type="ORF">HCAN_0496</name>
</gene>
<reference evidence="3 4" key="1">
    <citation type="journal article" date="2009" name="J. Bacteriol.">
        <title>Genome sequence of the emerging pathogen Helicobacter canadensis.</title>
        <authorList>
            <person name="Loman N.J."/>
            <person name="Snyder L.A."/>
            <person name="Linton J.D."/>
            <person name="Langdon R."/>
            <person name="Lawson A.J."/>
            <person name="Weinstock G.M."/>
            <person name="Wren B.W."/>
            <person name="Pallen M.J."/>
        </authorList>
    </citation>
    <scope>NUCLEOTIDE SEQUENCE [LARGE SCALE GENOMIC DNA]</scope>
    <source>
        <strain evidence="3 4">MIT 98-5491</strain>
    </source>
</reference>
<dbReference type="EMBL" id="CM000776">
    <property type="protein sequence ID" value="EES89213.1"/>
    <property type="molecule type" value="Genomic_DNA"/>
</dbReference>
<dbReference type="STRING" id="537970.HCAN_0496"/>
<proteinExistence type="predicted"/>
<dbReference type="GO" id="GO:0016787">
    <property type="term" value="F:hydrolase activity"/>
    <property type="evidence" value="ECO:0007669"/>
    <property type="project" value="UniProtKB-KW"/>
</dbReference>
<evidence type="ECO:0000313" key="4">
    <source>
        <dbReference type="Proteomes" id="UP000007032"/>
    </source>
</evidence>
<dbReference type="PROSITE" id="PS51208">
    <property type="entry name" value="AUTOTRANSPORTER"/>
    <property type="match status" value="1"/>
</dbReference>
<dbReference type="AlphaFoldDB" id="C5ZYV5"/>
<feature type="chain" id="PRO_5002961233" evidence="1">
    <location>
        <begin position="20"/>
        <end position="1084"/>
    </location>
</feature>
<keyword evidence="1" id="KW-0732">Signal</keyword>
<name>C5ZYV5_9HELI</name>
<dbReference type="SMART" id="SM00869">
    <property type="entry name" value="Autotransporter"/>
    <property type="match status" value="1"/>
</dbReference>
<dbReference type="Gene3D" id="2.40.128.130">
    <property type="entry name" value="Autotransporter beta-domain"/>
    <property type="match status" value="1"/>
</dbReference>
<dbReference type="InterPro" id="IPR005546">
    <property type="entry name" value="Autotransporte_beta"/>
</dbReference>
<evidence type="ECO:0000313" key="3">
    <source>
        <dbReference type="EMBL" id="EES89213.1"/>
    </source>
</evidence>
<dbReference type="InterPro" id="IPR036709">
    <property type="entry name" value="Autotransporte_beta_dom_sf"/>
</dbReference>
<dbReference type="HOGENOM" id="CLU_009848_0_0_7"/>
<accession>C5ZYV5</accession>
<dbReference type="eggNOG" id="COG4625">
    <property type="taxonomic scope" value="Bacteria"/>
</dbReference>
<feature type="signal peptide" evidence="1">
    <location>
        <begin position="1"/>
        <end position="19"/>
    </location>
</feature>
<dbReference type="Pfam" id="PF03797">
    <property type="entry name" value="Autotransporter"/>
    <property type="match status" value="1"/>
</dbReference>
<keyword evidence="3" id="KW-0378">Hydrolase</keyword>
<protein>
    <submittedName>
        <fullName evidence="3">Autotransporter</fullName>
        <ecNumber evidence="3">3.4.21.-</ecNumber>
    </submittedName>
</protein>
<evidence type="ECO:0000256" key="1">
    <source>
        <dbReference type="SAM" id="SignalP"/>
    </source>
</evidence>
<sequence>MRFYKMLPVLALSAGLASAYDTTIVYNGNKPIFQLDFYNKGESVAFFGETSTSPFTLSEAQRNEIIRATQFWANIIGTNAVNFSPIPISVSTMDEENAYASSYDLFPDPIFNRVLQGENIDAIRQELLDGGFSKEDVEYIGHISMGTLDWYIAPHPTTLPKNGDQFETFSTFTHELFHALGVASLTYSDEETSGTFFDSLNSFSSHLYDINGVKAQEGMRIVKTQEEVEEAEKKGEIVFLVKDVSDKKGSLSNASGHAYFKGENVAEVIKNAKLGFDGVNGIPINGWEADNLDMSHIELDNSLMSHQNWRNYLFYMEAELALLQDLGYEFDRKLYYGDSIYESNLNWQSDHGYYARQDSKWLVGEYNPTEYGVGLHIYGKNNIATQNHDILSSGIAASGIRIDGASNTLTIANGTKVHTLGDYSNALLVAYGKNHIINHNGELKATGKGGIAINIDFGDNMLGNTTEYRGSYMHKILGKDQNDISSYNLDGALVKTLNLNSNSSTTGSLASIYIADNAYVENINIAQGAKIEGDIISNWNPNNDKLSNAHKGIYYTNLNFGSTSLSRAAFNASDNAWNVKANILGYDSFKMNVNENVNLQGSAFVYDLTNKAHFALLSKDNVNPSVLYIKNNFTQNQNATLTAGVNANGQSLVNVGGTATLGGAFRFYMSKDFYQDKVVLNSNLINANQISGEFNSIVYDESLNFSPTLKFTYDQNTKELTVTRNYTPYAKNSGDVSLAYALNSLAQNGKDEDVALLFEELDFARDTQTIIQGLNNLNAKVYLDSAKISLDFQEELNKEILSDIRKEYANEWQSLIAPFGSYQSSRANGDFNAYKGYGSGVKVKAVKEFDRSIVGFNLVLNNNDIDIDDTLANTKTTGVYAGVFSKYDLEHFYLLGSFRMGYERTELNRNVNIGAFNSSYDSKFNSYLTSEMVGIGKSFNYQGISYGPLAYIEHSFLHHATIDEENQSSTALNVNSKNFNALNSFIGFDVNYEKNISNKAVMNFSFLGGWNHYFLDSLKNNANFKGASSNRFYAKSKLDNQDSLYLQGGTDFTYNQFFFTRLMLSSDIKDNIDFNAQLEVGVKF</sequence>
<feature type="domain" description="Autotransporter" evidence="2">
    <location>
        <begin position="807"/>
        <end position="1084"/>
    </location>
</feature>
<dbReference type="Proteomes" id="UP000007032">
    <property type="component" value="Chromosome"/>
</dbReference>
<evidence type="ECO:0000259" key="2">
    <source>
        <dbReference type="PROSITE" id="PS51208"/>
    </source>
</evidence>
<keyword evidence="4" id="KW-1185">Reference proteome</keyword>
<organism evidence="3 4">
    <name type="scientific">Helicobacter canadensis MIT 98-5491</name>
    <dbReference type="NCBI Taxonomy" id="537970"/>
    <lineage>
        <taxon>Bacteria</taxon>
        <taxon>Pseudomonadati</taxon>
        <taxon>Campylobacterota</taxon>
        <taxon>Epsilonproteobacteria</taxon>
        <taxon>Campylobacterales</taxon>
        <taxon>Helicobacteraceae</taxon>
        <taxon>Helicobacter</taxon>
    </lineage>
</organism>